<protein>
    <submittedName>
        <fullName evidence="1">Uncharacterized protein</fullName>
    </submittedName>
</protein>
<comment type="caution">
    <text evidence="1">The sequence shown here is derived from an EMBL/GenBank/DDBJ whole genome shotgun (WGS) entry which is preliminary data.</text>
</comment>
<dbReference type="EMBL" id="JBHLWI010000090">
    <property type="protein sequence ID" value="MFC0264783.1"/>
    <property type="molecule type" value="Genomic_DNA"/>
</dbReference>
<keyword evidence="2" id="KW-1185">Reference proteome</keyword>
<evidence type="ECO:0000313" key="2">
    <source>
        <dbReference type="Proteomes" id="UP001589797"/>
    </source>
</evidence>
<sequence length="289" mass="33330">MFGKIFGKKSTEPSGNRTGIYKVVNSELIELKETPGNGSINDIIKSIGYETSQIHTLLLFDSTKFESIGVKVFTKEPVYVLMKSSDLKADYNSIIKELNKVDWNFEYASDAVEYILEEGIAERSLSYEYLSSLMKITQENENVYHAPELGLFFYFEEGYLSNFSSSDWMNTSSKWLYELNRTLFEEIKSEALQYHKNEIEAMEEVNLQCHALRNIPQAIKNEFIPLHVKPNGNINFYNLFTAHYGMGIIEIDEFKLVNKGRYKKVKDNLLEVGGFFYEFDDNGVLFSAN</sequence>
<dbReference type="RefSeq" id="WP_382389369.1">
    <property type="nucleotide sequence ID" value="NZ_JBHLWI010000090.1"/>
</dbReference>
<dbReference type="Proteomes" id="UP001589797">
    <property type="component" value="Unassembled WGS sequence"/>
</dbReference>
<organism evidence="1 2">
    <name type="scientific">Fontibacter flavus</name>
    <dbReference type="NCBI Taxonomy" id="654838"/>
    <lineage>
        <taxon>Bacteria</taxon>
        <taxon>Pseudomonadati</taxon>
        <taxon>Bacteroidota</taxon>
        <taxon>Cytophagia</taxon>
        <taxon>Cytophagales</taxon>
        <taxon>Cyclobacteriaceae</taxon>
        <taxon>Fontibacter</taxon>
    </lineage>
</organism>
<proteinExistence type="predicted"/>
<gene>
    <name evidence="1" type="ORF">ACFFIP_18995</name>
</gene>
<evidence type="ECO:0000313" key="1">
    <source>
        <dbReference type="EMBL" id="MFC0264783.1"/>
    </source>
</evidence>
<name>A0ABV6FY19_9BACT</name>
<reference evidence="1 2" key="1">
    <citation type="submission" date="2024-09" db="EMBL/GenBank/DDBJ databases">
        <authorList>
            <person name="Sun Q."/>
            <person name="Mori K."/>
        </authorList>
    </citation>
    <scope>NUCLEOTIDE SEQUENCE [LARGE SCALE GENOMIC DNA]</scope>
    <source>
        <strain evidence="1 2">CCM 7650</strain>
    </source>
</reference>
<accession>A0ABV6FY19</accession>